<feature type="compositionally biased region" description="Basic and acidic residues" evidence="1">
    <location>
        <begin position="165"/>
        <end position="174"/>
    </location>
</feature>
<dbReference type="Proteomes" id="UP001159179">
    <property type="component" value="Unassembled WGS sequence"/>
</dbReference>
<proteinExistence type="predicted"/>
<evidence type="ECO:0000256" key="1">
    <source>
        <dbReference type="SAM" id="MobiDB-lite"/>
    </source>
</evidence>
<accession>A0AAW6T1K6</accession>
<feature type="compositionally biased region" description="Basic and acidic residues" evidence="1">
    <location>
        <begin position="117"/>
        <end position="129"/>
    </location>
</feature>
<gene>
    <name evidence="2" type="ORF">P5X88_21085</name>
</gene>
<name>A0AAW6T1K6_9BACI</name>
<comment type="caution">
    <text evidence="2">The sequence shown here is derived from an EMBL/GenBank/DDBJ whole genome shotgun (WGS) entry which is preliminary data.</text>
</comment>
<reference evidence="2" key="1">
    <citation type="submission" date="2023-03" db="EMBL/GenBank/DDBJ databases">
        <title>Bacterial isolates from washroom surfaces on a university campus.</title>
        <authorList>
            <person name="Holman D.B."/>
            <person name="Gzyl K.E."/>
            <person name="Taheri A.E."/>
        </authorList>
    </citation>
    <scope>NUCLEOTIDE SEQUENCE</scope>
    <source>
        <strain evidence="2">RD03</strain>
    </source>
</reference>
<evidence type="ECO:0000313" key="3">
    <source>
        <dbReference type="Proteomes" id="UP001159179"/>
    </source>
</evidence>
<evidence type="ECO:0000313" key="2">
    <source>
        <dbReference type="EMBL" id="MDH5163433.1"/>
    </source>
</evidence>
<dbReference type="RefSeq" id="WP_280618142.1">
    <property type="nucleotide sequence ID" value="NZ_JAROYP010000014.1"/>
</dbReference>
<feature type="region of interest" description="Disordered" evidence="1">
    <location>
        <begin position="116"/>
        <end position="174"/>
    </location>
</feature>
<protein>
    <submittedName>
        <fullName evidence="2">Uncharacterized protein</fullName>
    </submittedName>
</protein>
<sequence>MNKKALVITTIPAAAIVGATFLPHDADASEIVHSTGGEQSLMIESAGFKVDSNNFTAKLAEEAVKQAENVVDNRTGMNITTSTYKEKTDTSVKKVVKVEQQNNEKLTVTSTPLSEVTKQERVEKQDSDVRNQNPLVKNETEPTSDRTIIPNNNETQVTKPSTTTTEEKNATDKKETVTEDVFNTSFNIPNDNELSNVQVLDETSKQWRQLTHEEAIAYNPLHHVNTQRNSLILEAIEKEKNGDPDAWLEYRKFSYKQAPYNFEIVNGKPVYNKFYYGKLFESALHAKKEAELNKDEKGIEIWNNAMLNRLESFKKAPGQVPYIVGLNHLSSTAKEYGVEEADKNWTDPELLWIKERKMWWDNPIFKEQPELLDKALRAAIKYGTDISGINRPANEEIQKVTEQQ</sequence>
<dbReference type="AlphaFoldDB" id="A0AAW6T1K6"/>
<feature type="compositionally biased region" description="Polar residues" evidence="1">
    <location>
        <begin position="145"/>
        <end position="164"/>
    </location>
</feature>
<dbReference type="EMBL" id="JAROYP010000014">
    <property type="protein sequence ID" value="MDH5163433.1"/>
    <property type="molecule type" value="Genomic_DNA"/>
</dbReference>
<organism evidence="2 3">
    <name type="scientific">Heyndrickxia oleronia</name>
    <dbReference type="NCBI Taxonomy" id="38875"/>
    <lineage>
        <taxon>Bacteria</taxon>
        <taxon>Bacillati</taxon>
        <taxon>Bacillota</taxon>
        <taxon>Bacilli</taxon>
        <taxon>Bacillales</taxon>
        <taxon>Bacillaceae</taxon>
        <taxon>Heyndrickxia</taxon>
    </lineage>
</organism>